<dbReference type="Gene3D" id="3.40.630.30">
    <property type="match status" value="1"/>
</dbReference>
<dbReference type="InterPro" id="IPR051531">
    <property type="entry name" value="N-acetyltransferase"/>
</dbReference>
<proteinExistence type="inferred from homology"/>
<comment type="similarity">
    <text evidence="3">Belongs to the acetyltransferase family. RimJ subfamily.</text>
</comment>
<comment type="caution">
    <text evidence="5">The sequence shown here is derived from an EMBL/GenBank/DDBJ whole genome shotgun (WGS) entry which is preliminary data.</text>
</comment>
<dbReference type="AlphaFoldDB" id="A0AA90U0L8"/>
<protein>
    <submittedName>
        <fullName evidence="5">RimJ/RimL family protein N-acetyltransferase</fullName>
    </submittedName>
</protein>
<accession>A0AA90U0L8</accession>
<feature type="domain" description="N-acetyltransferase" evidence="4">
    <location>
        <begin position="14"/>
        <end position="179"/>
    </location>
</feature>
<gene>
    <name evidence="5" type="ORF">J2750_002234</name>
</gene>
<evidence type="ECO:0000256" key="2">
    <source>
        <dbReference type="ARBA" id="ARBA00023315"/>
    </source>
</evidence>
<sequence>MSLKVPEVLETERTLIRPFKGDDLDGFYVFMSDGEATKYLLFTADQKTFEGTKELLDKTIVNYDNEEQIYALAVERKADGNFIGSVGFGPDWKCSGYQMFWMFLPEYWKKGYGIEVTKKLLEYAFSVLGLGMMTAYSHPDNIASEKLALKLGMVNNGIVDIEFFDEPHMQFVIRKDDLNQLL</sequence>
<keyword evidence="6" id="KW-1185">Reference proteome</keyword>
<dbReference type="InterPro" id="IPR016181">
    <property type="entry name" value="Acyl_CoA_acyltransferase"/>
</dbReference>
<dbReference type="SUPFAM" id="SSF55729">
    <property type="entry name" value="Acyl-CoA N-acyltransferases (Nat)"/>
    <property type="match status" value="1"/>
</dbReference>
<reference evidence="5 6" key="1">
    <citation type="submission" date="2023-07" db="EMBL/GenBank/DDBJ databases">
        <title>Genomic Encyclopedia of Type Strains, Phase IV (KMG-IV): sequencing the most valuable type-strain genomes for metagenomic binning, comparative biology and taxonomic classification.</title>
        <authorList>
            <person name="Goeker M."/>
        </authorList>
    </citation>
    <scope>NUCLEOTIDE SEQUENCE [LARGE SCALE GENOMIC DNA]</scope>
    <source>
        <strain evidence="5 6">DSM 17273</strain>
    </source>
</reference>
<dbReference type="InterPro" id="IPR000182">
    <property type="entry name" value="GNAT_dom"/>
</dbReference>
<dbReference type="EMBL" id="JAVDQI010000011">
    <property type="protein sequence ID" value="MDR6223758.1"/>
    <property type="molecule type" value="Genomic_DNA"/>
</dbReference>
<organism evidence="5 6">
    <name type="scientific">Methanococcoides alaskense</name>
    <dbReference type="NCBI Taxonomy" id="325778"/>
    <lineage>
        <taxon>Archaea</taxon>
        <taxon>Methanobacteriati</taxon>
        <taxon>Methanobacteriota</taxon>
        <taxon>Stenosarchaea group</taxon>
        <taxon>Methanomicrobia</taxon>
        <taxon>Methanosarcinales</taxon>
        <taxon>Methanosarcinaceae</taxon>
        <taxon>Methanococcoides</taxon>
    </lineage>
</organism>
<dbReference type="Pfam" id="PF13302">
    <property type="entry name" value="Acetyltransf_3"/>
    <property type="match status" value="1"/>
</dbReference>
<keyword evidence="2" id="KW-0012">Acyltransferase</keyword>
<evidence type="ECO:0000313" key="5">
    <source>
        <dbReference type="EMBL" id="MDR6223758.1"/>
    </source>
</evidence>
<name>A0AA90U0L8_9EURY</name>
<keyword evidence="1" id="KW-0808">Transferase</keyword>
<dbReference type="PANTHER" id="PTHR43792:SF8">
    <property type="entry name" value="[RIBOSOMAL PROTEIN US5]-ALANINE N-ACETYLTRANSFERASE"/>
    <property type="match status" value="1"/>
</dbReference>
<evidence type="ECO:0000313" key="6">
    <source>
        <dbReference type="Proteomes" id="UP001185015"/>
    </source>
</evidence>
<evidence type="ECO:0000256" key="1">
    <source>
        <dbReference type="ARBA" id="ARBA00022679"/>
    </source>
</evidence>
<dbReference type="RefSeq" id="WP_270095426.1">
    <property type="nucleotide sequence ID" value="NZ_JAQFFK010000001.1"/>
</dbReference>
<dbReference type="Proteomes" id="UP001185015">
    <property type="component" value="Unassembled WGS sequence"/>
</dbReference>
<dbReference type="PANTHER" id="PTHR43792">
    <property type="entry name" value="GNAT FAMILY, PUTATIVE (AFU_ORTHOLOGUE AFUA_3G00765)-RELATED-RELATED"/>
    <property type="match status" value="1"/>
</dbReference>
<evidence type="ECO:0000259" key="4">
    <source>
        <dbReference type="PROSITE" id="PS51186"/>
    </source>
</evidence>
<dbReference type="PROSITE" id="PS51186">
    <property type="entry name" value="GNAT"/>
    <property type="match status" value="1"/>
</dbReference>
<evidence type="ECO:0000256" key="3">
    <source>
        <dbReference type="ARBA" id="ARBA00038502"/>
    </source>
</evidence>
<dbReference type="GO" id="GO:0016747">
    <property type="term" value="F:acyltransferase activity, transferring groups other than amino-acyl groups"/>
    <property type="evidence" value="ECO:0007669"/>
    <property type="project" value="InterPro"/>
</dbReference>